<reference evidence="7 10" key="2">
    <citation type="submission" date="2018-08" db="EMBL/GenBank/DDBJ databases">
        <title>Genome sequencing of Cutibacterium acnes KCOM 1315.</title>
        <authorList>
            <person name="Kook J.-K."/>
            <person name="Park S.-N."/>
            <person name="Lim Y.K."/>
        </authorList>
    </citation>
    <scope>NUCLEOTIDE SEQUENCE [LARGE SCALE GENOMIC DNA]</scope>
    <source>
        <strain evidence="7 10">KCOM 1315</strain>
    </source>
</reference>
<dbReference type="GeneID" id="92856984"/>
<keyword evidence="4 6" id="KW-1133">Transmembrane helix</keyword>
<proteinExistence type="predicted"/>
<evidence type="ECO:0000256" key="3">
    <source>
        <dbReference type="ARBA" id="ARBA00022692"/>
    </source>
</evidence>
<evidence type="ECO:0000313" key="9">
    <source>
        <dbReference type="Proteomes" id="UP000226191"/>
    </source>
</evidence>
<dbReference type="PANTHER" id="PTHR43652:SF6">
    <property type="entry name" value="ARGININE REPRESSOR"/>
    <property type="match status" value="1"/>
</dbReference>
<feature type="transmembrane region" description="Helical" evidence="6">
    <location>
        <begin position="328"/>
        <end position="350"/>
    </location>
</feature>
<dbReference type="Proteomes" id="UP000226191">
    <property type="component" value="Unassembled WGS sequence"/>
</dbReference>
<sequence length="513" mass="54451">MSSNDAIEARHRLRVPSAFTILFVLTVLAVVCTWFIPAGSYSKMSYAAGSNQLVIVDPNGATTKHTATQATLDKYGVAMKISEFTSGSITGSVSVPGTYERVASHPAGIGDITNGMVTGTIEAVDIIVFILVLGGLIGVVKASGAFEAGLGRLTARSKGKEFLLVLFVSLFMIVGGTTCGLEEEAVAFYPILAPVFIVMGYDALVVVGSIFLAGSIGTCFSTINPFSSAIGANAAGIRLTEGMTWRVIGLVGGAIAVVLYLAWYSKKVKANPGFSYAWEDREAFAAQWSLGNDGAEIGFDWRRKVILFLFAAAFPIMVWGVMARGWWFPAMASSFLAITIIIMLIAATGTNKLSEKELVDSFSAGSSSLVAVSLIIGLARGINHILNEGLISDTLLYESAKVVSHVSGPVFVLSLLIVFFLLGFIVPSSSGLAVLALPIMAPLGDTAGVSRATVLCAYQWGQYAMLFLAPTGLVMATLQMLDIKYSHWLKFVWPLVVFVLVYGGILLVLQTVV</sequence>
<keyword evidence="3 6" id="KW-0812">Transmembrane</keyword>
<dbReference type="Pfam" id="PF03606">
    <property type="entry name" value="DcuC"/>
    <property type="match status" value="1"/>
</dbReference>
<feature type="transmembrane region" description="Helical" evidence="6">
    <location>
        <begin position="362"/>
        <end position="382"/>
    </location>
</feature>
<dbReference type="EMBL" id="CP031442">
    <property type="protein sequence ID" value="AXM06148.1"/>
    <property type="molecule type" value="Genomic_DNA"/>
</dbReference>
<protein>
    <submittedName>
        <fullName evidence="7">YfcC family protein</fullName>
    </submittedName>
</protein>
<feature type="transmembrane region" description="Helical" evidence="6">
    <location>
        <begin position="18"/>
        <end position="36"/>
    </location>
</feature>
<dbReference type="Proteomes" id="UP000256621">
    <property type="component" value="Chromosome"/>
</dbReference>
<comment type="subcellular location">
    <subcellularLocation>
        <location evidence="1">Cell membrane</location>
        <topology evidence="1">Multi-pass membrane protein</topology>
    </subcellularLocation>
</comment>
<feature type="transmembrane region" description="Helical" evidence="6">
    <location>
        <begin position="219"/>
        <end position="237"/>
    </location>
</feature>
<name>A0A2B7IGW5_CUTAC</name>
<evidence type="ECO:0000256" key="4">
    <source>
        <dbReference type="ARBA" id="ARBA00022989"/>
    </source>
</evidence>
<feature type="transmembrane region" description="Helical" evidence="6">
    <location>
        <begin position="126"/>
        <end position="150"/>
    </location>
</feature>
<evidence type="ECO:0000256" key="5">
    <source>
        <dbReference type="ARBA" id="ARBA00023136"/>
    </source>
</evidence>
<evidence type="ECO:0000313" key="7">
    <source>
        <dbReference type="EMBL" id="AXM06148.1"/>
    </source>
</evidence>
<feature type="transmembrane region" description="Helical" evidence="6">
    <location>
        <begin position="187"/>
        <end position="212"/>
    </location>
</feature>
<feature type="transmembrane region" description="Helical" evidence="6">
    <location>
        <begin position="243"/>
        <end position="263"/>
    </location>
</feature>
<dbReference type="AlphaFoldDB" id="A0A2B7IGW5"/>
<dbReference type="PANTHER" id="PTHR43652">
    <property type="entry name" value="BASIC AMINO ACID ANTIPORTER YFCC-RELATED"/>
    <property type="match status" value="1"/>
</dbReference>
<organism evidence="8 9">
    <name type="scientific">Cutibacterium acnes</name>
    <name type="common">Propionibacterium acnes</name>
    <dbReference type="NCBI Taxonomy" id="1747"/>
    <lineage>
        <taxon>Bacteria</taxon>
        <taxon>Bacillati</taxon>
        <taxon>Actinomycetota</taxon>
        <taxon>Actinomycetes</taxon>
        <taxon>Propionibacteriales</taxon>
        <taxon>Propionibacteriaceae</taxon>
        <taxon>Cutibacterium</taxon>
    </lineage>
</organism>
<accession>A0A2B7IGW5</accession>
<feature type="transmembrane region" description="Helical" evidence="6">
    <location>
        <begin position="460"/>
        <end position="479"/>
    </location>
</feature>
<evidence type="ECO:0000313" key="8">
    <source>
        <dbReference type="EMBL" id="PGF36491.1"/>
    </source>
</evidence>
<keyword evidence="2" id="KW-1003">Cell membrane</keyword>
<feature type="transmembrane region" description="Helical" evidence="6">
    <location>
        <begin position="162"/>
        <end position="181"/>
    </location>
</feature>
<dbReference type="RefSeq" id="WP_002515612.1">
    <property type="nucleotide sequence ID" value="NZ_AP019664.1"/>
</dbReference>
<evidence type="ECO:0000256" key="2">
    <source>
        <dbReference type="ARBA" id="ARBA00022475"/>
    </source>
</evidence>
<evidence type="ECO:0000313" key="10">
    <source>
        <dbReference type="Proteomes" id="UP000256621"/>
    </source>
</evidence>
<dbReference type="InterPro" id="IPR018385">
    <property type="entry name" value="C4_dicarb_anaerob_car-like"/>
</dbReference>
<dbReference type="InterPro" id="IPR051679">
    <property type="entry name" value="DASS-Related_Transporters"/>
</dbReference>
<evidence type="ECO:0000256" key="1">
    <source>
        <dbReference type="ARBA" id="ARBA00004651"/>
    </source>
</evidence>
<evidence type="ECO:0000256" key="6">
    <source>
        <dbReference type="SAM" id="Phobius"/>
    </source>
</evidence>
<dbReference type="GO" id="GO:0005886">
    <property type="term" value="C:plasma membrane"/>
    <property type="evidence" value="ECO:0007669"/>
    <property type="project" value="UniProtKB-SubCell"/>
</dbReference>
<reference evidence="8 9" key="1">
    <citation type="submission" date="2017-02" db="EMBL/GenBank/DDBJ databases">
        <title>Prevalence of linear plasmids in Cutibacterium acnes isolates obtained from cancerous prostatic tissue.</title>
        <authorList>
            <person name="Davidsson S."/>
            <person name="Bruggemann H."/>
        </authorList>
    </citation>
    <scope>NUCLEOTIDE SEQUENCE [LARGE SCALE GENOMIC DNA]</scope>
    <source>
        <strain evidence="8 9">11-78</strain>
    </source>
</reference>
<dbReference type="EMBL" id="MVCE01000001">
    <property type="protein sequence ID" value="PGF36491.1"/>
    <property type="molecule type" value="Genomic_DNA"/>
</dbReference>
<feature type="transmembrane region" description="Helical" evidence="6">
    <location>
        <begin position="491"/>
        <end position="512"/>
    </location>
</feature>
<gene>
    <name evidence="8" type="ORF">B1B09_02390</name>
    <name evidence="7" type="ORF">DXN06_02465</name>
</gene>
<keyword evidence="5 6" id="KW-0472">Membrane</keyword>
<feature type="transmembrane region" description="Helical" evidence="6">
    <location>
        <begin position="305"/>
        <end position="322"/>
    </location>
</feature>
<feature type="transmembrane region" description="Helical" evidence="6">
    <location>
        <begin position="402"/>
        <end position="425"/>
    </location>
</feature>